<dbReference type="GO" id="GO:0019631">
    <property type="term" value="P:quinate catabolic process"/>
    <property type="evidence" value="ECO:0007669"/>
    <property type="project" value="TreeGrafter"/>
</dbReference>
<dbReference type="STRING" id="1798382.A3D77_01880"/>
<feature type="binding site" evidence="7 9">
    <location>
        <position position="79"/>
    </location>
    <ligand>
        <name>substrate</name>
    </ligand>
</feature>
<dbReference type="AlphaFoldDB" id="A0A1F5ZUN7"/>
<feature type="binding site" evidence="7 9">
    <location>
        <begin position="100"/>
        <end position="101"/>
    </location>
    <ligand>
        <name>substrate</name>
    </ligand>
</feature>
<dbReference type="SUPFAM" id="SSF52304">
    <property type="entry name" value="Type II 3-dehydroquinate dehydratase"/>
    <property type="match status" value="1"/>
</dbReference>
<dbReference type="EMBL" id="MFJL01000015">
    <property type="protein sequence ID" value="OGG16045.1"/>
    <property type="molecule type" value="Genomic_DNA"/>
</dbReference>
<feature type="binding site" evidence="7 9">
    <location>
        <position position="86"/>
    </location>
    <ligand>
        <name>substrate</name>
    </ligand>
</feature>
<comment type="caution">
    <text evidence="11">The sequence shown here is derived from an EMBL/GenBank/DDBJ whole genome shotgun (WGS) entry which is preliminary data.</text>
</comment>
<comment type="subunit">
    <text evidence="4 7">Homododecamer.</text>
</comment>
<dbReference type="NCBIfam" id="NF003805">
    <property type="entry name" value="PRK05395.1-2"/>
    <property type="match status" value="1"/>
</dbReference>
<evidence type="ECO:0000256" key="1">
    <source>
        <dbReference type="ARBA" id="ARBA00001864"/>
    </source>
</evidence>
<comment type="similarity">
    <text evidence="3 7">Belongs to the type-II 3-dehydroquinase family.</text>
</comment>
<feature type="site" description="Transition state stabilizer" evidence="7 10">
    <location>
        <position position="17"/>
    </location>
</feature>
<dbReference type="PIRSF" id="PIRSF001399">
    <property type="entry name" value="DHquinase_II"/>
    <property type="match status" value="1"/>
</dbReference>
<dbReference type="InterPro" id="IPR001874">
    <property type="entry name" value="DHquinase_II"/>
</dbReference>
<reference evidence="11 12" key="1">
    <citation type="journal article" date="2016" name="Nat. Commun.">
        <title>Thousands of microbial genomes shed light on interconnected biogeochemical processes in an aquifer system.</title>
        <authorList>
            <person name="Anantharaman K."/>
            <person name="Brown C.T."/>
            <person name="Hug L.A."/>
            <person name="Sharon I."/>
            <person name="Castelle C.J."/>
            <person name="Probst A.J."/>
            <person name="Thomas B.C."/>
            <person name="Singh A."/>
            <person name="Wilkins M.J."/>
            <person name="Karaoz U."/>
            <person name="Brodie E.L."/>
            <person name="Williams K.H."/>
            <person name="Hubbard S.S."/>
            <person name="Banfield J.F."/>
        </authorList>
    </citation>
    <scope>NUCLEOTIDE SEQUENCE [LARGE SCALE GENOMIC DNA]</scope>
</reference>
<feature type="active site" description="Proton donor" evidence="7 8">
    <location>
        <position position="99"/>
    </location>
</feature>
<feature type="binding site" evidence="7 9">
    <location>
        <position position="73"/>
    </location>
    <ligand>
        <name>substrate</name>
    </ligand>
</feature>
<dbReference type="HAMAP" id="MF_00169">
    <property type="entry name" value="AroQ"/>
    <property type="match status" value="1"/>
</dbReference>
<gene>
    <name evidence="7" type="primary">aroQ</name>
    <name evidence="11" type="ORF">A3D77_01880</name>
</gene>
<name>A0A1F5ZUN7_9BACT</name>
<dbReference type="PANTHER" id="PTHR21272:SF3">
    <property type="entry name" value="CATABOLIC 3-DEHYDROQUINASE"/>
    <property type="match status" value="1"/>
</dbReference>
<dbReference type="PANTHER" id="PTHR21272">
    <property type="entry name" value="CATABOLIC 3-DEHYDROQUINASE"/>
    <property type="match status" value="1"/>
</dbReference>
<dbReference type="Gene3D" id="3.40.50.9100">
    <property type="entry name" value="Dehydroquinase, class II"/>
    <property type="match status" value="1"/>
</dbReference>
<evidence type="ECO:0000256" key="3">
    <source>
        <dbReference type="ARBA" id="ARBA00011037"/>
    </source>
</evidence>
<evidence type="ECO:0000256" key="7">
    <source>
        <dbReference type="HAMAP-Rule" id="MF_00169"/>
    </source>
</evidence>
<dbReference type="InterPro" id="IPR036441">
    <property type="entry name" value="DHquinase_II_sf"/>
</dbReference>
<dbReference type="Pfam" id="PF01220">
    <property type="entry name" value="DHquinase_II"/>
    <property type="match status" value="1"/>
</dbReference>
<dbReference type="Proteomes" id="UP000176923">
    <property type="component" value="Unassembled WGS sequence"/>
</dbReference>
<evidence type="ECO:0000256" key="10">
    <source>
        <dbReference type="PIRSR" id="PIRSR001399-3"/>
    </source>
</evidence>
<dbReference type="GO" id="GO:0009423">
    <property type="term" value="P:chorismate biosynthetic process"/>
    <property type="evidence" value="ECO:0007669"/>
    <property type="project" value="UniProtKB-UniRule"/>
</dbReference>
<feature type="binding site" evidence="7 9">
    <location>
        <position position="110"/>
    </location>
    <ligand>
        <name>substrate</name>
    </ligand>
</feature>
<dbReference type="UniPathway" id="UPA00053">
    <property type="reaction ID" value="UER00086"/>
</dbReference>
<evidence type="ECO:0000313" key="12">
    <source>
        <dbReference type="Proteomes" id="UP000176923"/>
    </source>
</evidence>
<evidence type="ECO:0000256" key="6">
    <source>
        <dbReference type="ARBA" id="ARBA00023239"/>
    </source>
</evidence>
<comment type="function">
    <text evidence="7">Catalyzes a trans-dehydration via an enolate intermediate.</text>
</comment>
<evidence type="ECO:0000313" key="11">
    <source>
        <dbReference type="EMBL" id="OGG16045.1"/>
    </source>
</evidence>
<dbReference type="NCBIfam" id="NF003807">
    <property type="entry name" value="PRK05395.1-4"/>
    <property type="match status" value="1"/>
</dbReference>
<dbReference type="GO" id="GO:0003855">
    <property type="term" value="F:3-dehydroquinate dehydratase activity"/>
    <property type="evidence" value="ECO:0007669"/>
    <property type="project" value="UniProtKB-UniRule"/>
</dbReference>
<protein>
    <recommendedName>
        <fullName evidence="5 7">3-dehydroquinate dehydratase</fullName>
        <shortName evidence="7">3-dehydroquinase</shortName>
        <ecNumber evidence="5 7">4.2.1.10</ecNumber>
    </recommendedName>
    <alternativeName>
        <fullName evidence="7">Type II DHQase</fullName>
    </alternativeName>
</protein>
<organism evidence="11 12">
    <name type="scientific">Candidatus Gottesmanbacteria bacterium RIFCSPHIGHO2_02_FULL_39_11</name>
    <dbReference type="NCBI Taxonomy" id="1798382"/>
    <lineage>
        <taxon>Bacteria</taxon>
        <taxon>Candidatus Gottesmaniibacteriota</taxon>
    </lineage>
</organism>
<proteinExistence type="inferred from homology"/>
<feature type="active site" description="Proton acceptor" evidence="7 8">
    <location>
        <position position="22"/>
    </location>
</feature>
<keyword evidence="6 7" id="KW-0456">Lyase</keyword>
<keyword evidence="7" id="KW-0028">Amino-acid biosynthesis</keyword>
<keyword evidence="7" id="KW-0057">Aromatic amino acid biosynthesis</keyword>
<dbReference type="EC" id="4.2.1.10" evidence="5 7"/>
<comment type="catalytic activity">
    <reaction evidence="1 7">
        <text>3-dehydroquinate = 3-dehydroshikimate + H2O</text>
        <dbReference type="Rhea" id="RHEA:21096"/>
        <dbReference type="ChEBI" id="CHEBI:15377"/>
        <dbReference type="ChEBI" id="CHEBI:16630"/>
        <dbReference type="ChEBI" id="CHEBI:32364"/>
        <dbReference type="EC" id="4.2.1.10"/>
    </reaction>
</comment>
<dbReference type="GO" id="GO:0008652">
    <property type="term" value="P:amino acid biosynthetic process"/>
    <property type="evidence" value="ECO:0007669"/>
    <property type="project" value="UniProtKB-KW"/>
</dbReference>
<comment type="pathway">
    <text evidence="2 7">Metabolic intermediate biosynthesis; chorismate biosynthesis; chorismate from D-erythrose 4-phosphate and phosphoenolpyruvate: step 3/7.</text>
</comment>
<sequence length="147" mass="16457">MKILVINGPNLNMLGKRNSKHYGFLTIFQINDKLKTQAKSRGINLVFFQSNHEGELIDFIQHNCQKASGVLINPGALTHYSYALADALKDANIPVIDVHLSDISNREDFRKINVLEEISVETVAGKKEKSYEEGLLKLVTHIKSSGH</sequence>
<dbReference type="GO" id="GO:0009073">
    <property type="term" value="P:aromatic amino acid family biosynthetic process"/>
    <property type="evidence" value="ECO:0007669"/>
    <property type="project" value="UniProtKB-KW"/>
</dbReference>
<dbReference type="CDD" id="cd00466">
    <property type="entry name" value="DHQase_II"/>
    <property type="match status" value="1"/>
</dbReference>
<evidence type="ECO:0000256" key="8">
    <source>
        <dbReference type="PIRSR" id="PIRSR001399-1"/>
    </source>
</evidence>
<evidence type="ECO:0000256" key="4">
    <source>
        <dbReference type="ARBA" id="ARBA00011193"/>
    </source>
</evidence>
<evidence type="ECO:0000256" key="5">
    <source>
        <dbReference type="ARBA" id="ARBA00012060"/>
    </source>
</evidence>
<evidence type="ECO:0000256" key="2">
    <source>
        <dbReference type="ARBA" id="ARBA00004902"/>
    </source>
</evidence>
<accession>A0A1F5ZUN7</accession>
<evidence type="ECO:0000256" key="9">
    <source>
        <dbReference type="PIRSR" id="PIRSR001399-2"/>
    </source>
</evidence>